<dbReference type="Pfam" id="PF01476">
    <property type="entry name" value="LysM"/>
    <property type="match status" value="1"/>
</dbReference>
<dbReference type="PROSITE" id="PS51782">
    <property type="entry name" value="LYSM"/>
    <property type="match status" value="1"/>
</dbReference>
<evidence type="ECO:0000259" key="1">
    <source>
        <dbReference type="PROSITE" id="PS51782"/>
    </source>
</evidence>
<evidence type="ECO:0000313" key="3">
    <source>
        <dbReference type="Proteomes" id="UP000649345"/>
    </source>
</evidence>
<dbReference type="Proteomes" id="UP000649345">
    <property type="component" value="Unassembled WGS sequence"/>
</dbReference>
<evidence type="ECO:0000313" key="2">
    <source>
        <dbReference type="EMBL" id="MBC5658457.1"/>
    </source>
</evidence>
<feature type="domain" description="LysM" evidence="1">
    <location>
        <begin position="483"/>
        <end position="526"/>
    </location>
</feature>
<proteinExistence type="predicted"/>
<comment type="caution">
    <text evidence="2">The sequence shown here is derived from an EMBL/GenBank/DDBJ whole genome shotgun (WGS) entry which is preliminary data.</text>
</comment>
<dbReference type="AlphaFoldDB" id="A0A923LA81"/>
<dbReference type="SUPFAM" id="SSF54106">
    <property type="entry name" value="LysM domain"/>
    <property type="match status" value="1"/>
</dbReference>
<accession>A0A923LA81</accession>
<gene>
    <name evidence="2" type="ORF">H8S44_01480</name>
</gene>
<dbReference type="InterPro" id="IPR018392">
    <property type="entry name" value="LysM"/>
</dbReference>
<keyword evidence="3" id="KW-1185">Reference proteome</keyword>
<dbReference type="CDD" id="cd00118">
    <property type="entry name" value="LysM"/>
    <property type="match status" value="1"/>
</dbReference>
<organism evidence="2 3">
    <name type="scientific">Anaerosacchariphilus hominis</name>
    <dbReference type="NCBI Taxonomy" id="2763017"/>
    <lineage>
        <taxon>Bacteria</taxon>
        <taxon>Bacillati</taxon>
        <taxon>Bacillota</taxon>
        <taxon>Clostridia</taxon>
        <taxon>Lachnospirales</taxon>
        <taxon>Lachnospiraceae</taxon>
        <taxon>Anaerosacchariphilus</taxon>
    </lineage>
</organism>
<sequence>MIERKKKEGRALELVRKTIYMSRQKGKAVNQVTLDDDYNIPEAMPDAGFLIQEQGKLEITEVKAENGRVLVQGSLRFGVLYSEDGEDGSLHSVQGAIPMEESLNLEQVAEGDSLTLDWMLEDVSAALINSRKLGIRAVATLTLTAEELFEEEISVDISGEGEELRKKTCGLSAVSLAVRKKDTCRVKDEMILPASKPNIRTLIWQDVRLANTELRPGDGEIGVRGELVVFVLYESEEGEGKTGWVEQNLPFTARIEAAGCREGMAGSVKLGLSQADLEVKPDYDGELRVLNLDVVLELDMRAYREEELELLCDAYSLKKELTPEKKATVCQRLLMNNSSRFRAGSRVDVGKEDGQILQICHCSGEALLDECTVTERGLQLEGVIQVQILYVTADDSHPVLCRKEQIPFAQEVEVPGIGADSVWQAQLSLEQVAAEMAGGSELEIRAVAAVQVLVLEQIRVEYITEIQESPLDWEKIRELPAFVICTMQLSDSLWSMAKAYRTTPERICELNGLTEDEIRPGQKLLLMKEVQ</sequence>
<dbReference type="EMBL" id="JACOOR010000001">
    <property type="protein sequence ID" value="MBC5658457.1"/>
    <property type="molecule type" value="Genomic_DNA"/>
</dbReference>
<dbReference type="Gene3D" id="3.10.350.10">
    <property type="entry name" value="LysM domain"/>
    <property type="match status" value="1"/>
</dbReference>
<dbReference type="InterPro" id="IPR036779">
    <property type="entry name" value="LysM_dom_sf"/>
</dbReference>
<reference evidence="2" key="1">
    <citation type="submission" date="2020-08" db="EMBL/GenBank/DDBJ databases">
        <title>Genome public.</title>
        <authorList>
            <person name="Liu C."/>
            <person name="Sun Q."/>
        </authorList>
    </citation>
    <scope>NUCLEOTIDE SEQUENCE</scope>
    <source>
        <strain evidence="2">NSJ-68</strain>
    </source>
</reference>
<name>A0A923LA81_9FIRM</name>
<protein>
    <submittedName>
        <fullName evidence="2">DUF3794 domain-containing protein</fullName>
    </submittedName>
</protein>
<dbReference type="InterPro" id="IPR024300">
    <property type="entry name" value="SipL_SPOCS_dom"/>
</dbReference>
<dbReference type="Pfam" id="PF12673">
    <property type="entry name" value="SipL"/>
    <property type="match status" value="3"/>
</dbReference>